<organism evidence="1">
    <name type="scientific">Sesamum calycinum</name>
    <dbReference type="NCBI Taxonomy" id="2727403"/>
    <lineage>
        <taxon>Eukaryota</taxon>
        <taxon>Viridiplantae</taxon>
        <taxon>Streptophyta</taxon>
        <taxon>Embryophyta</taxon>
        <taxon>Tracheophyta</taxon>
        <taxon>Spermatophyta</taxon>
        <taxon>Magnoliopsida</taxon>
        <taxon>eudicotyledons</taxon>
        <taxon>Gunneridae</taxon>
        <taxon>Pentapetalae</taxon>
        <taxon>asterids</taxon>
        <taxon>lamiids</taxon>
        <taxon>Lamiales</taxon>
        <taxon>Pedaliaceae</taxon>
        <taxon>Sesamum</taxon>
    </lineage>
</organism>
<reference evidence="1" key="2">
    <citation type="journal article" date="2024" name="Plant">
        <title>Genomic evolution and insights into agronomic trait innovations of Sesamum species.</title>
        <authorList>
            <person name="Miao H."/>
            <person name="Wang L."/>
            <person name="Qu L."/>
            <person name="Liu H."/>
            <person name="Sun Y."/>
            <person name="Le M."/>
            <person name="Wang Q."/>
            <person name="Wei S."/>
            <person name="Zheng Y."/>
            <person name="Lin W."/>
            <person name="Duan Y."/>
            <person name="Cao H."/>
            <person name="Xiong S."/>
            <person name="Wang X."/>
            <person name="Wei L."/>
            <person name="Li C."/>
            <person name="Ma Q."/>
            <person name="Ju M."/>
            <person name="Zhao R."/>
            <person name="Li G."/>
            <person name="Mu C."/>
            <person name="Tian Q."/>
            <person name="Mei H."/>
            <person name="Zhang T."/>
            <person name="Gao T."/>
            <person name="Zhang H."/>
        </authorList>
    </citation>
    <scope>NUCLEOTIDE SEQUENCE</scope>
    <source>
        <strain evidence="1">KEN8</strain>
    </source>
</reference>
<sequence length="397" mass="44719">MPPNSLYNLRLKLEQLYMCCHRSCGRNVRNDQCQSAVELPQTKICTHHVYPNTFLKCALRMGVFAAGEYIMDRWSGVLRIQLHPDISTFYRVAASLGLSSSRKNLAVPSGNAIFFSGDRVEQTENPVIERLSDPQKIAEILVSKFGGSINAYVVEASIFNGPFAVYKDFIPSVNEHGEPKSYDATGFPASTSLVLLLSKFLAEAKNIILGKQKEPYQAEQSSFLCKPKTALLGFSKGGTVLNQLITEFGYSEVQSTEFSTQANKIVSIVGLAVKEDDWIIPTSKEDLFNSIAEINYVDVGLNCEGAYLTDKDVIDRISEHLTQRASGIRFLFHGTPRQWCDERRIWIRKEKDALVRLLKKAAHKNMGKLHLRERLYFPGKLPDLQMHFEIIDIMDVS</sequence>
<comment type="caution">
    <text evidence="1">The sequence shown here is derived from an EMBL/GenBank/DDBJ whole genome shotgun (WGS) entry which is preliminary data.</text>
</comment>
<accession>A0AAW2SY78</accession>
<gene>
    <name evidence="1" type="ORF">Scaly_0217000</name>
</gene>
<evidence type="ECO:0000313" key="1">
    <source>
        <dbReference type="EMBL" id="KAL0397686.1"/>
    </source>
</evidence>
<dbReference type="AlphaFoldDB" id="A0AAW2SY78"/>
<protein>
    <submittedName>
        <fullName evidence="1">Uncharacterized protein</fullName>
    </submittedName>
</protein>
<dbReference type="GO" id="GO:0005739">
    <property type="term" value="C:mitochondrion"/>
    <property type="evidence" value="ECO:0007669"/>
    <property type="project" value="TreeGrafter"/>
</dbReference>
<dbReference type="EMBL" id="JACGWM010000001">
    <property type="protein sequence ID" value="KAL0397686.1"/>
    <property type="molecule type" value="Genomic_DNA"/>
</dbReference>
<dbReference type="PANTHER" id="PTHR31296:SF1">
    <property type="entry name" value="MITOCHONDRIAL PROTEIN C2ORF69"/>
    <property type="match status" value="1"/>
</dbReference>
<dbReference type="InterPro" id="IPR018881">
    <property type="entry name" value="C2orf69_mit"/>
</dbReference>
<dbReference type="PANTHER" id="PTHR31296">
    <property type="entry name" value="UPF0565 PROTEIN C2ORF69"/>
    <property type="match status" value="1"/>
</dbReference>
<name>A0AAW2SY78_9LAMI</name>
<proteinExistence type="predicted"/>
<reference evidence="1" key="1">
    <citation type="submission" date="2020-06" db="EMBL/GenBank/DDBJ databases">
        <authorList>
            <person name="Li T."/>
            <person name="Hu X."/>
            <person name="Zhang T."/>
            <person name="Song X."/>
            <person name="Zhang H."/>
            <person name="Dai N."/>
            <person name="Sheng W."/>
            <person name="Hou X."/>
            <person name="Wei L."/>
        </authorList>
    </citation>
    <scope>NUCLEOTIDE SEQUENCE</scope>
    <source>
        <strain evidence="1">KEN8</strain>
        <tissue evidence="1">Leaf</tissue>
    </source>
</reference>
<dbReference type="Pfam" id="PF10561">
    <property type="entry name" value="C2orf69"/>
    <property type="match status" value="1"/>
</dbReference>